<evidence type="ECO:0000313" key="2">
    <source>
        <dbReference type="EMBL" id="RZU19698.1"/>
    </source>
</evidence>
<evidence type="ECO:0000256" key="1">
    <source>
        <dbReference type="SAM" id="MobiDB-lite"/>
    </source>
</evidence>
<dbReference type="Proteomes" id="UP000292027">
    <property type="component" value="Unassembled WGS sequence"/>
</dbReference>
<sequence length="72" mass="8509">MWGASSGAHCLLIDRSSEEIMFMYSTDAVRAEIKYRQDRIRHDFQRPFWFQRKPKQQPPAPCAPELRARPAM</sequence>
<protein>
    <submittedName>
        <fullName evidence="2">Uncharacterized protein</fullName>
    </submittedName>
</protein>
<reference evidence="2 3" key="1">
    <citation type="journal article" date="2015" name="Stand. Genomic Sci.">
        <title>Genomic Encyclopedia of Bacterial and Archaeal Type Strains, Phase III: the genomes of soil and plant-associated and newly described type strains.</title>
        <authorList>
            <person name="Whitman W.B."/>
            <person name="Woyke T."/>
            <person name="Klenk H.P."/>
            <person name="Zhou Y."/>
            <person name="Lilburn T.G."/>
            <person name="Beck B.J."/>
            <person name="De Vos P."/>
            <person name="Vandamme P."/>
            <person name="Eisen J.A."/>
            <person name="Garrity G."/>
            <person name="Hugenholtz P."/>
            <person name="Kyrpides N.C."/>
        </authorList>
    </citation>
    <scope>NUCLEOTIDE SEQUENCE [LARGE SCALE GENOMIC DNA]</scope>
    <source>
        <strain evidence="2 3">VKM Ac-2540</strain>
    </source>
</reference>
<proteinExistence type="predicted"/>
<organism evidence="2 3">
    <name type="scientific">Kribbella rubisoli</name>
    <dbReference type="NCBI Taxonomy" id="3075929"/>
    <lineage>
        <taxon>Bacteria</taxon>
        <taxon>Bacillati</taxon>
        <taxon>Actinomycetota</taxon>
        <taxon>Actinomycetes</taxon>
        <taxon>Propionibacteriales</taxon>
        <taxon>Kribbellaceae</taxon>
        <taxon>Kribbella</taxon>
    </lineage>
</organism>
<accession>A0A4Q7X9F7</accession>
<dbReference type="EMBL" id="SHKR01000011">
    <property type="protein sequence ID" value="RZU19698.1"/>
    <property type="molecule type" value="Genomic_DNA"/>
</dbReference>
<comment type="caution">
    <text evidence="2">The sequence shown here is derived from an EMBL/GenBank/DDBJ whole genome shotgun (WGS) entry which is preliminary data.</text>
</comment>
<keyword evidence="3" id="KW-1185">Reference proteome</keyword>
<feature type="region of interest" description="Disordered" evidence="1">
    <location>
        <begin position="51"/>
        <end position="72"/>
    </location>
</feature>
<dbReference type="AlphaFoldDB" id="A0A4Q7X9F7"/>
<gene>
    <name evidence="2" type="ORF">EV645_1916</name>
</gene>
<name>A0A4Q7X9F7_9ACTN</name>
<evidence type="ECO:0000313" key="3">
    <source>
        <dbReference type="Proteomes" id="UP000292027"/>
    </source>
</evidence>